<dbReference type="InterPro" id="IPR011989">
    <property type="entry name" value="ARM-like"/>
</dbReference>
<evidence type="ECO:0000313" key="11">
    <source>
        <dbReference type="Proteomes" id="UP000019118"/>
    </source>
</evidence>
<proteinExistence type="inferred from homology"/>
<dbReference type="PANTHER" id="PTHR12596">
    <property type="entry name" value="EXPORTIN 4,7-RELATED"/>
    <property type="match status" value="1"/>
</dbReference>
<dbReference type="InterPro" id="IPR044189">
    <property type="entry name" value="XPO4/7-like"/>
</dbReference>
<dbReference type="AlphaFoldDB" id="A0AAR5Q8W9"/>
<sequence length="1132" mass="128696">MSEQAINELEAAAQIIMAPPNIVSNEQRHHAEVIFLNFRKSKSPYEICRQILEKCPNQYVMFESAEVLKEAIIREWSFLMENDRVSLRQYLMHYITTRQVPHFVRDRILQVIAIMVKRASIDDNGRERGIILQEVENLIMNAESNRKLLGCYIIANLMQEYASTVKSTDVGLPWEVHFKAKKQFEATDLKRIFQFCVYLLSEVVKNDPPYSDIVVQLTRHLLQITERVLTWGYVSPILPKRLIGIYESVHESDQAPALRLTNSWSEIMFNPDLVPLMFQIYWKLRDIDELSHHCLNCLVQLASLSGGITINSEARLKYLHSYLGNFVNLLSNVTIREKESLGISNIARKLVLFFINDFSNLPTPLQETIMDEFTRITCNFAEGAAREDANPDEEKYFSDSLENMLEAWTTISVEFSSISEELHQSCATRIFNKYVQCHLAQPDGIRSLSLENGHNCDEDLEDNDRTKFKEQLQIIGLLGRTILPHSLPVLYKILESRTESLLHMLPVMQQRAMNLNEAASLDGVFEDVHWAVLIAGHLLCMESDGELALIPSEINNHSTEMAKKGATCADASIKTLSMADAKVQVPDCLEQCDPVIRIAYSVLRLASIEELAISMRQGHFMSPEVGSTLMWFLKRWCLNYLLPPEEFYQQLRISPVILACFGRDSECSKMFISVILHKIAVNLYSFQSEPILLRDTVQLFSDMVSSKQKSIYIIKTDSMAKLINLTEQMDAGTLPPNILRGIYKGIVTAGICLTDPDEKNTYYQRILEPLKNKFKAVVGQENLGRMCENEQVQKVVIDLLESFIGVARGSLVATVEILFPFMCPILSELPVFLTFFKDYQVIVQLILELFGQCAKSILCYLAPSDSKKLYESALAAVQAYAKYNTNRLSTESFAEESSCQDLSLVLDLLTFILAKDCVDLHVRSGEEEITVTASDVSLFGLKFIMPLMTLELLKFPNLCAHFYRLLVLINDIYPEKIAALPHDMMVSLLQSIELGLTNFGTDIVQACLDFVQGMACYLFRHSNFDTPFAVALKPFLKLLMDLVLSHQINSDLISCSSTTIYSLICCYQDEYQALVQSLIQSQTDPMTAERLAAAFNNLTQNVALNCERQPKLKFRDNFDKFIANVHGFLLVK</sequence>
<evidence type="ECO:0000256" key="6">
    <source>
        <dbReference type="ARBA" id="ARBA00022927"/>
    </source>
</evidence>
<keyword evidence="5" id="KW-0963">Cytoplasm</keyword>
<feature type="domain" description="Importin N-terminal" evidence="9">
    <location>
        <begin position="31"/>
        <end position="97"/>
    </location>
</feature>
<dbReference type="KEGG" id="dpa:109544080"/>
<evidence type="ECO:0000256" key="7">
    <source>
        <dbReference type="ARBA" id="ARBA00023242"/>
    </source>
</evidence>
<dbReference type="GO" id="GO:0005049">
    <property type="term" value="F:nuclear export signal receptor activity"/>
    <property type="evidence" value="ECO:0007669"/>
    <property type="project" value="InterPro"/>
</dbReference>
<comment type="subcellular location">
    <subcellularLocation>
        <location evidence="2">Cytoplasm</location>
    </subcellularLocation>
    <subcellularLocation>
        <location evidence="1">Nucleus</location>
    </subcellularLocation>
</comment>
<dbReference type="GO" id="GO:0005737">
    <property type="term" value="C:cytoplasm"/>
    <property type="evidence" value="ECO:0007669"/>
    <property type="project" value="UniProtKB-SubCell"/>
</dbReference>
<protein>
    <recommendedName>
        <fullName evidence="8">Exportin-4</fullName>
    </recommendedName>
</protein>
<accession>A0AAR5Q8W9</accession>
<evidence type="ECO:0000256" key="2">
    <source>
        <dbReference type="ARBA" id="ARBA00004496"/>
    </source>
</evidence>
<dbReference type="GeneID" id="109544080"/>
<dbReference type="Proteomes" id="UP000019118">
    <property type="component" value="Unassembled WGS sequence"/>
</dbReference>
<name>A0AAR5Q8W9_DENPD</name>
<dbReference type="GO" id="GO:0005643">
    <property type="term" value="C:nuclear pore"/>
    <property type="evidence" value="ECO:0007669"/>
    <property type="project" value="TreeGrafter"/>
</dbReference>
<evidence type="ECO:0000256" key="5">
    <source>
        <dbReference type="ARBA" id="ARBA00022490"/>
    </source>
</evidence>
<dbReference type="GO" id="GO:0006611">
    <property type="term" value="P:protein export from nucleus"/>
    <property type="evidence" value="ECO:0007669"/>
    <property type="project" value="TreeGrafter"/>
</dbReference>
<reference evidence="11" key="1">
    <citation type="journal article" date="2013" name="Genome Biol.">
        <title>Draft genome of the mountain pine beetle, Dendroctonus ponderosae Hopkins, a major forest pest.</title>
        <authorList>
            <person name="Keeling C.I."/>
            <person name="Yuen M.M."/>
            <person name="Liao N.Y."/>
            <person name="Docking T.R."/>
            <person name="Chan S.K."/>
            <person name="Taylor G.A."/>
            <person name="Palmquist D.L."/>
            <person name="Jackman S.D."/>
            <person name="Nguyen A."/>
            <person name="Li M."/>
            <person name="Henderson H."/>
            <person name="Janes J.K."/>
            <person name="Zhao Y."/>
            <person name="Pandoh P."/>
            <person name="Moore R."/>
            <person name="Sperling F.A."/>
            <person name="Huber D.P."/>
            <person name="Birol I."/>
            <person name="Jones S.J."/>
            <person name="Bohlmann J."/>
        </authorList>
    </citation>
    <scope>NUCLEOTIDE SEQUENCE</scope>
</reference>
<keyword evidence="4" id="KW-0813">Transport</keyword>
<organism evidence="10 11">
    <name type="scientific">Dendroctonus ponderosae</name>
    <name type="common">Mountain pine beetle</name>
    <dbReference type="NCBI Taxonomy" id="77166"/>
    <lineage>
        <taxon>Eukaryota</taxon>
        <taxon>Metazoa</taxon>
        <taxon>Ecdysozoa</taxon>
        <taxon>Arthropoda</taxon>
        <taxon>Hexapoda</taxon>
        <taxon>Insecta</taxon>
        <taxon>Pterygota</taxon>
        <taxon>Neoptera</taxon>
        <taxon>Endopterygota</taxon>
        <taxon>Coleoptera</taxon>
        <taxon>Polyphaga</taxon>
        <taxon>Cucujiformia</taxon>
        <taxon>Curculionidae</taxon>
        <taxon>Scolytinae</taxon>
        <taxon>Dendroctonus</taxon>
    </lineage>
</organism>
<dbReference type="PROSITE" id="PS50166">
    <property type="entry name" value="IMPORTIN_B_NT"/>
    <property type="match status" value="1"/>
</dbReference>
<dbReference type="EnsemblMetazoa" id="XM_019914113.1">
    <property type="protein sequence ID" value="XP_019769672.1"/>
    <property type="gene ID" value="LOC109544080"/>
</dbReference>
<dbReference type="InterPro" id="IPR016024">
    <property type="entry name" value="ARM-type_fold"/>
</dbReference>
<reference evidence="10" key="2">
    <citation type="submission" date="2024-08" db="UniProtKB">
        <authorList>
            <consortium name="EnsemblMetazoa"/>
        </authorList>
    </citation>
    <scope>IDENTIFICATION</scope>
</reference>
<evidence type="ECO:0000313" key="10">
    <source>
        <dbReference type="EnsemblMetazoa" id="XP_019769672.1"/>
    </source>
</evidence>
<evidence type="ECO:0000256" key="8">
    <source>
        <dbReference type="ARBA" id="ARBA00040444"/>
    </source>
</evidence>
<evidence type="ECO:0000259" key="9">
    <source>
        <dbReference type="PROSITE" id="PS50166"/>
    </source>
</evidence>
<dbReference type="Gene3D" id="1.25.10.10">
    <property type="entry name" value="Leucine-rich Repeat Variant"/>
    <property type="match status" value="2"/>
</dbReference>
<comment type="similarity">
    <text evidence="3">Belongs to the exportin family.</text>
</comment>
<dbReference type="SUPFAM" id="SSF48371">
    <property type="entry name" value="ARM repeat"/>
    <property type="match status" value="1"/>
</dbReference>
<keyword evidence="6" id="KW-0653">Protein transport</keyword>
<keyword evidence="7" id="KW-0539">Nucleus</keyword>
<evidence type="ECO:0000256" key="1">
    <source>
        <dbReference type="ARBA" id="ARBA00004123"/>
    </source>
</evidence>
<evidence type="ECO:0000256" key="3">
    <source>
        <dbReference type="ARBA" id="ARBA00009466"/>
    </source>
</evidence>
<dbReference type="PANTHER" id="PTHR12596:SF1">
    <property type="entry name" value="EXPORTIN-4"/>
    <property type="match status" value="1"/>
</dbReference>
<dbReference type="InterPro" id="IPR001494">
    <property type="entry name" value="Importin-beta_N"/>
</dbReference>
<keyword evidence="11" id="KW-1185">Reference proteome</keyword>
<dbReference type="GO" id="GO:0031267">
    <property type="term" value="F:small GTPase binding"/>
    <property type="evidence" value="ECO:0007669"/>
    <property type="project" value="InterPro"/>
</dbReference>
<evidence type="ECO:0000256" key="4">
    <source>
        <dbReference type="ARBA" id="ARBA00022448"/>
    </source>
</evidence>